<dbReference type="PANTHER" id="PTHR23517:SF2">
    <property type="entry name" value="MULTIDRUG RESISTANCE PROTEIN MDTH"/>
    <property type="match status" value="1"/>
</dbReference>
<evidence type="ECO:0000313" key="10">
    <source>
        <dbReference type="Proteomes" id="UP000199515"/>
    </source>
</evidence>
<evidence type="ECO:0000256" key="2">
    <source>
        <dbReference type="ARBA" id="ARBA00022448"/>
    </source>
</evidence>
<keyword evidence="6 7" id="KW-0472">Membrane</keyword>
<feature type="transmembrane region" description="Helical" evidence="7">
    <location>
        <begin position="157"/>
        <end position="177"/>
    </location>
</feature>
<evidence type="ECO:0000256" key="6">
    <source>
        <dbReference type="ARBA" id="ARBA00023136"/>
    </source>
</evidence>
<evidence type="ECO:0000256" key="1">
    <source>
        <dbReference type="ARBA" id="ARBA00004651"/>
    </source>
</evidence>
<feature type="transmembrane region" description="Helical" evidence="7">
    <location>
        <begin position="291"/>
        <end position="309"/>
    </location>
</feature>
<feature type="transmembrane region" description="Helical" evidence="7">
    <location>
        <begin position="70"/>
        <end position="89"/>
    </location>
</feature>
<evidence type="ECO:0000256" key="5">
    <source>
        <dbReference type="ARBA" id="ARBA00022989"/>
    </source>
</evidence>
<dbReference type="Pfam" id="PF07690">
    <property type="entry name" value="MFS_1"/>
    <property type="match status" value="1"/>
</dbReference>
<dbReference type="InterPro" id="IPR011701">
    <property type="entry name" value="MFS"/>
</dbReference>
<keyword evidence="5 7" id="KW-1133">Transmembrane helix</keyword>
<dbReference type="Gene3D" id="1.20.1250.20">
    <property type="entry name" value="MFS general substrate transporter like domains"/>
    <property type="match status" value="2"/>
</dbReference>
<feature type="transmembrane region" description="Helical" evidence="7">
    <location>
        <begin position="330"/>
        <end position="350"/>
    </location>
</feature>
<keyword evidence="3" id="KW-1003">Cell membrane</keyword>
<dbReference type="AlphaFoldDB" id="A0A1H3A6T8"/>
<keyword evidence="2" id="KW-0813">Transport</keyword>
<feature type="transmembrane region" description="Helical" evidence="7">
    <location>
        <begin position="95"/>
        <end position="117"/>
    </location>
</feature>
<feature type="transmembrane region" description="Helical" evidence="7">
    <location>
        <begin position="266"/>
        <end position="285"/>
    </location>
</feature>
<dbReference type="GO" id="GO:0022857">
    <property type="term" value="F:transmembrane transporter activity"/>
    <property type="evidence" value="ECO:0007669"/>
    <property type="project" value="InterPro"/>
</dbReference>
<dbReference type="RefSeq" id="WP_091288654.1">
    <property type="nucleotide sequence ID" value="NZ_FNON01000002.1"/>
</dbReference>
<feature type="transmembrane region" description="Helical" evidence="7">
    <location>
        <begin position="198"/>
        <end position="220"/>
    </location>
</feature>
<organism evidence="9 10">
    <name type="scientific">Amycolatopsis xylanica</name>
    <dbReference type="NCBI Taxonomy" id="589385"/>
    <lineage>
        <taxon>Bacteria</taxon>
        <taxon>Bacillati</taxon>
        <taxon>Actinomycetota</taxon>
        <taxon>Actinomycetes</taxon>
        <taxon>Pseudonocardiales</taxon>
        <taxon>Pseudonocardiaceae</taxon>
        <taxon>Amycolatopsis</taxon>
    </lineage>
</organism>
<evidence type="ECO:0000259" key="8">
    <source>
        <dbReference type="PROSITE" id="PS50850"/>
    </source>
</evidence>
<dbReference type="InterPro" id="IPR050171">
    <property type="entry name" value="MFS_Transporters"/>
</dbReference>
<feature type="transmembrane region" description="Helical" evidence="7">
    <location>
        <begin position="7"/>
        <end position="30"/>
    </location>
</feature>
<feature type="transmembrane region" description="Helical" evidence="7">
    <location>
        <begin position="232"/>
        <end position="254"/>
    </location>
</feature>
<dbReference type="OrthoDB" id="4109786at2"/>
<dbReference type="GO" id="GO:0005886">
    <property type="term" value="C:plasma membrane"/>
    <property type="evidence" value="ECO:0007669"/>
    <property type="project" value="UniProtKB-SubCell"/>
</dbReference>
<keyword evidence="4 7" id="KW-0812">Transmembrane</keyword>
<protein>
    <submittedName>
        <fullName evidence="9">Major Facilitator Superfamily protein</fullName>
    </submittedName>
</protein>
<feature type="transmembrane region" description="Helical" evidence="7">
    <location>
        <begin position="36"/>
        <end position="58"/>
    </location>
</feature>
<comment type="subcellular location">
    <subcellularLocation>
        <location evidence="1">Cell membrane</location>
        <topology evidence="1">Multi-pass membrane protein</topology>
    </subcellularLocation>
</comment>
<proteinExistence type="predicted"/>
<feature type="domain" description="Major facilitator superfamily (MFS) profile" evidence="8">
    <location>
        <begin position="200"/>
        <end position="390"/>
    </location>
</feature>
<accession>A0A1H3A6T8</accession>
<dbReference type="PROSITE" id="PS50850">
    <property type="entry name" value="MFS"/>
    <property type="match status" value="1"/>
</dbReference>
<evidence type="ECO:0000313" key="9">
    <source>
        <dbReference type="EMBL" id="SDX25427.1"/>
    </source>
</evidence>
<name>A0A1H3A6T8_9PSEU</name>
<feature type="transmembrane region" description="Helical" evidence="7">
    <location>
        <begin position="356"/>
        <end position="376"/>
    </location>
</feature>
<dbReference type="STRING" id="589385.SAMN05421504_102816"/>
<dbReference type="SUPFAM" id="SSF103473">
    <property type="entry name" value="MFS general substrate transporter"/>
    <property type="match status" value="1"/>
</dbReference>
<evidence type="ECO:0000256" key="4">
    <source>
        <dbReference type="ARBA" id="ARBA00022692"/>
    </source>
</evidence>
<feature type="transmembrane region" description="Helical" evidence="7">
    <location>
        <begin position="129"/>
        <end position="151"/>
    </location>
</feature>
<dbReference type="InterPro" id="IPR036259">
    <property type="entry name" value="MFS_trans_sf"/>
</dbReference>
<reference evidence="9 10" key="1">
    <citation type="submission" date="2016-10" db="EMBL/GenBank/DDBJ databases">
        <authorList>
            <person name="de Groot N.N."/>
        </authorList>
    </citation>
    <scope>NUCLEOTIDE SEQUENCE [LARGE SCALE GENOMIC DNA]</scope>
    <source>
        <strain evidence="9 10">CPCC 202699</strain>
    </source>
</reference>
<dbReference type="InterPro" id="IPR020846">
    <property type="entry name" value="MFS_dom"/>
</dbReference>
<evidence type="ECO:0000256" key="7">
    <source>
        <dbReference type="SAM" id="Phobius"/>
    </source>
</evidence>
<evidence type="ECO:0000256" key="3">
    <source>
        <dbReference type="ARBA" id="ARBA00022475"/>
    </source>
</evidence>
<dbReference type="Proteomes" id="UP000199515">
    <property type="component" value="Unassembled WGS sequence"/>
</dbReference>
<dbReference type="PANTHER" id="PTHR23517">
    <property type="entry name" value="RESISTANCE PROTEIN MDTM, PUTATIVE-RELATED-RELATED"/>
    <property type="match status" value="1"/>
</dbReference>
<keyword evidence="10" id="KW-1185">Reference proteome</keyword>
<dbReference type="EMBL" id="FNON01000002">
    <property type="protein sequence ID" value="SDX25427.1"/>
    <property type="molecule type" value="Genomic_DNA"/>
</dbReference>
<gene>
    <name evidence="9" type="ORF">SAMN05421504_102816</name>
</gene>
<sequence>MTRSRAALLIALGIDNFGTGLFLPLVLLYVTREIGLPLGVAGMAITGGGLVAFAVPPVAGHLVDWIGPRWVVITAFLVQATGVSLYLVADGVVTVVAVAMIVAVGQQLFYCALYVLVADVAGNVPKERPFALVAMVRTAAFGAGAFAAAFVPSGYRVALVGDVVTFLVAAGVVVALVDAPHKVAWFEKVPANVSKNRPYLALILFCGLFSLSLDFFLVGMPVFVLDQLHGPSWLPGAILAVFTLSFSMSGTLALRHTRRFTRIGAMRLGSGLFAAWSALSFVAIFVPLDGLPLYLLTVTLVLAAGELVFGPRGGALAEAAAPPMARGRYLAAYQYAFTFSSVLAPAVAGLFSLAVWVPWVLVATCACLAVAGLGWLGPRLPENAVTPIQG</sequence>